<feature type="domain" description="HNH nuclease" evidence="5">
    <location>
        <begin position="49"/>
        <end position="106"/>
    </location>
</feature>
<keyword evidence="1" id="KW-0540">Nuclease</keyword>
<dbReference type="Proteomes" id="UP000658305">
    <property type="component" value="Unassembled WGS sequence"/>
</dbReference>
<gene>
    <name evidence="6" type="ORF">GCM10007291_07340</name>
</gene>
<reference evidence="7" key="1">
    <citation type="journal article" date="2019" name="Int. J. Syst. Evol. Microbiol.">
        <title>The Global Catalogue of Microorganisms (GCM) 10K type strain sequencing project: providing services to taxonomists for standard genome sequencing and annotation.</title>
        <authorList>
            <consortium name="The Broad Institute Genomics Platform"/>
            <consortium name="The Broad Institute Genome Sequencing Center for Infectious Disease"/>
            <person name="Wu L."/>
            <person name="Ma J."/>
        </authorList>
    </citation>
    <scope>NUCLEOTIDE SEQUENCE [LARGE SCALE GENOMIC DNA]</scope>
    <source>
        <strain evidence="7">KCTC 23298</strain>
    </source>
</reference>
<comment type="similarity">
    <text evidence="3">Belongs to the HNH nuclease family.</text>
</comment>
<name>A0ABQ3F7X5_9RHOB</name>
<dbReference type="EMBL" id="BMYI01000001">
    <property type="protein sequence ID" value="GHC12603.1"/>
    <property type="molecule type" value="Genomic_DNA"/>
</dbReference>
<evidence type="ECO:0000259" key="5">
    <source>
        <dbReference type="SMART" id="SM00507"/>
    </source>
</evidence>
<evidence type="ECO:0000313" key="6">
    <source>
        <dbReference type="EMBL" id="GHC12603.1"/>
    </source>
</evidence>
<evidence type="ECO:0000256" key="1">
    <source>
        <dbReference type="ARBA" id="ARBA00022722"/>
    </source>
</evidence>
<evidence type="ECO:0000256" key="3">
    <source>
        <dbReference type="ARBA" id="ARBA00038412"/>
    </source>
</evidence>
<dbReference type="RefSeq" id="WP_189380199.1">
    <property type="nucleotide sequence ID" value="NZ_BMYI01000001.1"/>
</dbReference>
<accession>A0ABQ3F7X5</accession>
<dbReference type="Pfam" id="PF01844">
    <property type="entry name" value="HNH"/>
    <property type="match status" value="1"/>
</dbReference>
<evidence type="ECO:0000256" key="4">
    <source>
        <dbReference type="ARBA" id="ARBA00040194"/>
    </source>
</evidence>
<dbReference type="Gene3D" id="1.10.30.50">
    <property type="match status" value="1"/>
</dbReference>
<dbReference type="PANTHER" id="PTHR41286:SF1">
    <property type="entry name" value="HNH NUCLEASE YAJD-RELATED"/>
    <property type="match status" value="1"/>
</dbReference>
<keyword evidence="7" id="KW-1185">Reference proteome</keyword>
<proteinExistence type="inferred from homology"/>
<evidence type="ECO:0000313" key="7">
    <source>
        <dbReference type="Proteomes" id="UP000658305"/>
    </source>
</evidence>
<dbReference type="InterPro" id="IPR003615">
    <property type="entry name" value="HNH_nuc"/>
</dbReference>
<dbReference type="CDD" id="cd00085">
    <property type="entry name" value="HNHc"/>
    <property type="match status" value="1"/>
</dbReference>
<dbReference type="SMART" id="SM00507">
    <property type="entry name" value="HNHc"/>
    <property type="match status" value="1"/>
</dbReference>
<organism evidence="6 7">
    <name type="scientific">Gemmobacter nanjingensis</name>
    <dbReference type="NCBI Taxonomy" id="488454"/>
    <lineage>
        <taxon>Bacteria</taxon>
        <taxon>Pseudomonadati</taxon>
        <taxon>Pseudomonadota</taxon>
        <taxon>Alphaproteobacteria</taxon>
        <taxon>Rhodobacterales</taxon>
        <taxon>Paracoccaceae</taxon>
        <taxon>Gemmobacter</taxon>
    </lineage>
</organism>
<sequence>MARLKMLRDGTHRLPPMVGYLARSAAQASRDRDARLAWRAWYKTARWQRLRWDVLVRDLFTCAMCGVVKGSDTSLLVADHKVPHRGDPDLFWDAGNLQCLCKRCHDGAKQRAEAGAAGRGGGV</sequence>
<dbReference type="PANTHER" id="PTHR41286">
    <property type="entry name" value="HNH NUCLEASE YAJD-RELATED"/>
    <property type="match status" value="1"/>
</dbReference>
<comment type="caution">
    <text evidence="6">The sequence shown here is derived from an EMBL/GenBank/DDBJ whole genome shotgun (WGS) entry which is preliminary data.</text>
</comment>
<protein>
    <recommendedName>
        <fullName evidence="4">Putative HNH nuclease YajD</fullName>
    </recommendedName>
</protein>
<dbReference type="InterPro" id="IPR002711">
    <property type="entry name" value="HNH"/>
</dbReference>
<keyword evidence="2" id="KW-0378">Hydrolase</keyword>
<evidence type="ECO:0000256" key="2">
    <source>
        <dbReference type="ARBA" id="ARBA00022801"/>
    </source>
</evidence>